<proteinExistence type="predicted"/>
<keyword evidence="1" id="KW-0812">Transmembrane</keyword>
<dbReference type="Proteomes" id="UP001305702">
    <property type="component" value="Chromosome"/>
</dbReference>
<feature type="transmembrane region" description="Helical" evidence="1">
    <location>
        <begin position="6"/>
        <end position="31"/>
    </location>
</feature>
<dbReference type="AlphaFoldDB" id="A0AA96LGQ7"/>
<evidence type="ECO:0000313" key="3">
    <source>
        <dbReference type="Proteomes" id="UP001305702"/>
    </source>
</evidence>
<evidence type="ECO:0000256" key="1">
    <source>
        <dbReference type="SAM" id="Phobius"/>
    </source>
</evidence>
<evidence type="ECO:0000313" key="2">
    <source>
        <dbReference type="EMBL" id="WNQ13551.1"/>
    </source>
</evidence>
<feature type="transmembrane region" description="Helical" evidence="1">
    <location>
        <begin position="43"/>
        <end position="65"/>
    </location>
</feature>
<dbReference type="KEGG" id="paun:MJA45_11210"/>
<accession>A0AA96LGQ7</accession>
<protein>
    <recommendedName>
        <fullName evidence="4">Cardiolipin synthase N-terminal domain-containing protein</fullName>
    </recommendedName>
</protein>
<dbReference type="RefSeq" id="WP_315607334.1">
    <property type="nucleotide sequence ID" value="NZ_CP130318.1"/>
</dbReference>
<keyword evidence="3" id="KW-1185">Reference proteome</keyword>
<evidence type="ECO:0008006" key="4">
    <source>
        <dbReference type="Google" id="ProtNLM"/>
    </source>
</evidence>
<reference evidence="2 3" key="1">
    <citation type="submission" date="2022-02" db="EMBL/GenBank/DDBJ databases">
        <title>Paenibacillus sp. MBLB1776 Whole Genome Shotgun Sequencing.</title>
        <authorList>
            <person name="Hwang C.Y."/>
            <person name="Cho E.-S."/>
            <person name="Seo M.-J."/>
        </authorList>
    </citation>
    <scope>NUCLEOTIDE SEQUENCE [LARGE SCALE GENOMIC DNA]</scope>
    <source>
        <strain evidence="2 3">MBLB1776</strain>
    </source>
</reference>
<keyword evidence="1" id="KW-0472">Membrane</keyword>
<sequence>MMAMSLIIGFIALLFSAVFFVIHVALCVWAYRDSRRRGRTQEFGLLAAVGLFFFPVLGLVVYLIIRND</sequence>
<name>A0AA96LGQ7_9BACL</name>
<gene>
    <name evidence="2" type="ORF">MJA45_11210</name>
</gene>
<keyword evidence="1" id="KW-1133">Transmembrane helix</keyword>
<dbReference type="EMBL" id="CP130318">
    <property type="protein sequence ID" value="WNQ13551.1"/>
    <property type="molecule type" value="Genomic_DNA"/>
</dbReference>
<organism evidence="2 3">
    <name type="scientific">Paenibacillus aurantius</name>
    <dbReference type="NCBI Taxonomy" id="2918900"/>
    <lineage>
        <taxon>Bacteria</taxon>
        <taxon>Bacillati</taxon>
        <taxon>Bacillota</taxon>
        <taxon>Bacilli</taxon>
        <taxon>Bacillales</taxon>
        <taxon>Paenibacillaceae</taxon>
        <taxon>Paenibacillus</taxon>
    </lineage>
</organism>